<evidence type="ECO:0000313" key="1">
    <source>
        <dbReference type="EMBL" id="KII71236.1"/>
    </source>
</evidence>
<gene>
    <name evidence="1" type="ORF">RF11_11754</name>
</gene>
<dbReference type="EMBL" id="JWZT01001831">
    <property type="protein sequence ID" value="KII71236.1"/>
    <property type="molecule type" value="Genomic_DNA"/>
</dbReference>
<organism evidence="1 2">
    <name type="scientific">Thelohanellus kitauei</name>
    <name type="common">Myxosporean</name>
    <dbReference type="NCBI Taxonomy" id="669202"/>
    <lineage>
        <taxon>Eukaryota</taxon>
        <taxon>Metazoa</taxon>
        <taxon>Cnidaria</taxon>
        <taxon>Myxozoa</taxon>
        <taxon>Myxosporea</taxon>
        <taxon>Bivalvulida</taxon>
        <taxon>Platysporina</taxon>
        <taxon>Myxobolidae</taxon>
        <taxon>Thelohanellus</taxon>
    </lineage>
</organism>
<evidence type="ECO:0000313" key="2">
    <source>
        <dbReference type="Proteomes" id="UP000031668"/>
    </source>
</evidence>
<comment type="caution">
    <text evidence="1">The sequence shown here is derived from an EMBL/GenBank/DDBJ whole genome shotgun (WGS) entry which is preliminary data.</text>
</comment>
<protein>
    <submittedName>
        <fullName evidence="1">Uncharacterized protein</fullName>
    </submittedName>
</protein>
<name>A0A0C2MV73_THEKT</name>
<proteinExistence type="predicted"/>
<sequence>MANHGTVNWLSRLPPCADMDFETLESAEDYISIFKIKVKYLSIQNAKPLTLFNLNSQDPCFRIFSKTHKKDDKLEILQIVDKSFSGWKRKKNRLARSLVDFPSIDKDTVDLCHHYQVFDKFNNRLPPPPYNPLEVSIASTESSEMFNGTKTIDIDRYMYLINSLTIRTMKFYIEMNLSRRTVNAQFITKGYGHIKDRMVESQNL</sequence>
<keyword evidence="2" id="KW-1185">Reference proteome</keyword>
<dbReference type="Proteomes" id="UP000031668">
    <property type="component" value="Unassembled WGS sequence"/>
</dbReference>
<dbReference type="AlphaFoldDB" id="A0A0C2MV73"/>
<accession>A0A0C2MV73</accession>
<reference evidence="1 2" key="1">
    <citation type="journal article" date="2014" name="Genome Biol. Evol.">
        <title>The genome of the myxosporean Thelohanellus kitauei shows adaptations to nutrient acquisition within its fish host.</title>
        <authorList>
            <person name="Yang Y."/>
            <person name="Xiong J."/>
            <person name="Zhou Z."/>
            <person name="Huo F."/>
            <person name="Miao W."/>
            <person name="Ran C."/>
            <person name="Liu Y."/>
            <person name="Zhang J."/>
            <person name="Feng J."/>
            <person name="Wang M."/>
            <person name="Wang M."/>
            <person name="Wang L."/>
            <person name="Yao B."/>
        </authorList>
    </citation>
    <scope>NUCLEOTIDE SEQUENCE [LARGE SCALE GENOMIC DNA]</scope>
    <source>
        <strain evidence="1">Wuqing</strain>
    </source>
</reference>